<feature type="transmembrane region" description="Helical" evidence="1">
    <location>
        <begin position="51"/>
        <end position="71"/>
    </location>
</feature>
<evidence type="ECO:0000256" key="1">
    <source>
        <dbReference type="SAM" id="Phobius"/>
    </source>
</evidence>
<protein>
    <submittedName>
        <fullName evidence="2">Uncharacterized protein</fullName>
    </submittedName>
</protein>
<dbReference type="Proteomes" id="UP000295705">
    <property type="component" value="Unassembled WGS sequence"/>
</dbReference>
<keyword evidence="1" id="KW-0472">Membrane</keyword>
<name>A0A4R6UTH7_9PSEU</name>
<dbReference type="AlphaFoldDB" id="A0A4R6UTH7"/>
<gene>
    <name evidence="2" type="ORF">EV188_111184</name>
</gene>
<dbReference type="OrthoDB" id="1442233at2"/>
<keyword evidence="3" id="KW-1185">Reference proteome</keyword>
<comment type="caution">
    <text evidence="2">The sequence shown here is derived from an EMBL/GenBank/DDBJ whole genome shotgun (WGS) entry which is preliminary data.</text>
</comment>
<keyword evidence="1" id="KW-0812">Transmembrane</keyword>
<evidence type="ECO:0000313" key="2">
    <source>
        <dbReference type="EMBL" id="TDQ49013.1"/>
    </source>
</evidence>
<dbReference type="EMBL" id="SNYO01000011">
    <property type="protein sequence ID" value="TDQ49013.1"/>
    <property type="molecule type" value="Genomic_DNA"/>
</dbReference>
<feature type="transmembrane region" description="Helical" evidence="1">
    <location>
        <begin position="115"/>
        <end position="140"/>
    </location>
</feature>
<feature type="transmembrane region" description="Helical" evidence="1">
    <location>
        <begin position="27"/>
        <end position="44"/>
    </location>
</feature>
<evidence type="ECO:0000313" key="3">
    <source>
        <dbReference type="Proteomes" id="UP000295705"/>
    </source>
</evidence>
<accession>A0A4R6UTH7</accession>
<keyword evidence="1" id="KW-1133">Transmembrane helix</keyword>
<organism evidence="2 3">
    <name type="scientific">Actinomycetospora succinea</name>
    <dbReference type="NCBI Taxonomy" id="663603"/>
    <lineage>
        <taxon>Bacteria</taxon>
        <taxon>Bacillati</taxon>
        <taxon>Actinomycetota</taxon>
        <taxon>Actinomycetes</taxon>
        <taxon>Pseudonocardiales</taxon>
        <taxon>Pseudonocardiaceae</taxon>
        <taxon>Actinomycetospora</taxon>
    </lineage>
</organism>
<dbReference type="Pfam" id="PF20358">
    <property type="entry name" value="DUF6653"/>
    <property type="match status" value="1"/>
</dbReference>
<dbReference type="InterPro" id="IPR046595">
    <property type="entry name" value="DUF6653"/>
</dbReference>
<proteinExistence type="predicted"/>
<sequence>MSTTTDGRVARLFGLTGDRWMRHANPWSVWTRFAVLPLLALAAWSRVWIGWWAVLAAALVLVFMVVNPLLFPPPRSTRHWASKAVFGERITSEKTQVPPQFARSRVPVVASSLQLVALAALVVGLVRLDLLLALTGLLFCQCAKAWFLDRAVLLFEDMKTRDPHYASWEY</sequence>
<reference evidence="2 3" key="1">
    <citation type="submission" date="2019-03" db="EMBL/GenBank/DDBJ databases">
        <title>Genomic Encyclopedia of Type Strains, Phase IV (KMG-IV): sequencing the most valuable type-strain genomes for metagenomic binning, comparative biology and taxonomic classification.</title>
        <authorList>
            <person name="Goeker M."/>
        </authorList>
    </citation>
    <scope>NUCLEOTIDE SEQUENCE [LARGE SCALE GENOMIC DNA]</scope>
    <source>
        <strain evidence="2 3">DSM 45775</strain>
    </source>
</reference>
<dbReference type="RefSeq" id="WP_133829479.1">
    <property type="nucleotide sequence ID" value="NZ_BAABHR010000021.1"/>
</dbReference>